<proteinExistence type="predicted"/>
<feature type="chain" id="PRO_5002110700" evidence="1">
    <location>
        <begin position="21"/>
        <end position="58"/>
    </location>
</feature>
<organism evidence="2">
    <name type="scientific">Arion vulgaris</name>
    <dbReference type="NCBI Taxonomy" id="1028688"/>
    <lineage>
        <taxon>Eukaryota</taxon>
        <taxon>Metazoa</taxon>
        <taxon>Spiralia</taxon>
        <taxon>Lophotrochozoa</taxon>
        <taxon>Mollusca</taxon>
        <taxon>Gastropoda</taxon>
        <taxon>Heterobranchia</taxon>
        <taxon>Euthyneura</taxon>
        <taxon>Panpulmonata</taxon>
        <taxon>Eupulmonata</taxon>
        <taxon>Stylommatophora</taxon>
        <taxon>Helicina</taxon>
        <taxon>Arionoidea</taxon>
        <taxon>Arionidae</taxon>
        <taxon>Arion</taxon>
    </lineage>
</organism>
<evidence type="ECO:0000256" key="1">
    <source>
        <dbReference type="SAM" id="SignalP"/>
    </source>
</evidence>
<evidence type="ECO:0000313" key="2">
    <source>
        <dbReference type="EMBL" id="CEK48541.1"/>
    </source>
</evidence>
<gene>
    <name evidence="2" type="primary">ORF4344</name>
</gene>
<feature type="signal peptide" evidence="1">
    <location>
        <begin position="1"/>
        <end position="20"/>
    </location>
</feature>
<sequence>MWPPLTILVANHTAVVESRAMVLLLLLQPLLDDTCKLETYEITFYTLSVETTILHPFP</sequence>
<dbReference type="EMBL" id="HACG01001676">
    <property type="protein sequence ID" value="CEK48541.1"/>
    <property type="molecule type" value="Transcribed_RNA"/>
</dbReference>
<accession>A0A0B6XYE7</accession>
<keyword evidence="1" id="KW-0732">Signal</keyword>
<name>A0A0B6XYE7_9EUPU</name>
<protein>
    <submittedName>
        <fullName evidence="2">Uncharacterized protein</fullName>
    </submittedName>
</protein>
<dbReference type="AlphaFoldDB" id="A0A0B6XYE7"/>
<reference evidence="2" key="1">
    <citation type="submission" date="2014-12" db="EMBL/GenBank/DDBJ databases">
        <title>Insight into the proteome of Arion vulgaris.</title>
        <authorList>
            <person name="Aradska J."/>
            <person name="Bulat T."/>
            <person name="Smidak R."/>
            <person name="Sarate P."/>
            <person name="Gangsoo J."/>
            <person name="Sialana F."/>
            <person name="Bilban M."/>
            <person name="Lubec G."/>
        </authorList>
    </citation>
    <scope>NUCLEOTIDE SEQUENCE</scope>
    <source>
        <tissue evidence="2">Skin</tissue>
    </source>
</reference>